<evidence type="ECO:0000256" key="1">
    <source>
        <dbReference type="SAM" id="MobiDB-lite"/>
    </source>
</evidence>
<feature type="compositionally biased region" description="Acidic residues" evidence="1">
    <location>
        <begin position="50"/>
        <end position="59"/>
    </location>
</feature>
<proteinExistence type="predicted"/>
<accession>A0A812M0X1</accession>
<feature type="region of interest" description="Disordered" evidence="1">
    <location>
        <begin position="28"/>
        <end position="65"/>
    </location>
</feature>
<dbReference type="Proteomes" id="UP000604046">
    <property type="component" value="Unassembled WGS sequence"/>
</dbReference>
<reference evidence="2" key="1">
    <citation type="submission" date="2021-02" db="EMBL/GenBank/DDBJ databases">
        <authorList>
            <person name="Dougan E. K."/>
            <person name="Rhodes N."/>
            <person name="Thang M."/>
            <person name="Chan C."/>
        </authorList>
    </citation>
    <scope>NUCLEOTIDE SEQUENCE</scope>
</reference>
<protein>
    <submittedName>
        <fullName evidence="2">Uncharacterized protein</fullName>
    </submittedName>
</protein>
<feature type="compositionally biased region" description="Acidic residues" evidence="1">
    <location>
        <begin position="557"/>
        <end position="568"/>
    </location>
</feature>
<dbReference type="EMBL" id="CAJNDS010001241">
    <property type="protein sequence ID" value="CAE7253243.1"/>
    <property type="molecule type" value="Genomic_DNA"/>
</dbReference>
<dbReference type="AlphaFoldDB" id="A0A812M0X1"/>
<keyword evidence="3" id="KW-1185">Reference proteome</keyword>
<feature type="region of interest" description="Disordered" evidence="1">
    <location>
        <begin position="524"/>
        <end position="614"/>
    </location>
</feature>
<dbReference type="GO" id="GO:0015074">
    <property type="term" value="P:DNA integration"/>
    <property type="evidence" value="ECO:0007669"/>
    <property type="project" value="InterPro"/>
</dbReference>
<organism evidence="2 3">
    <name type="scientific">Symbiodinium natans</name>
    <dbReference type="NCBI Taxonomy" id="878477"/>
    <lineage>
        <taxon>Eukaryota</taxon>
        <taxon>Sar</taxon>
        <taxon>Alveolata</taxon>
        <taxon>Dinophyceae</taxon>
        <taxon>Suessiales</taxon>
        <taxon>Symbiodiniaceae</taxon>
        <taxon>Symbiodinium</taxon>
    </lineage>
</organism>
<dbReference type="Gene3D" id="1.10.443.10">
    <property type="entry name" value="Intergrase catalytic core"/>
    <property type="match status" value="1"/>
</dbReference>
<gene>
    <name evidence="2" type="ORF">SNAT2548_LOCUS12720</name>
</gene>
<name>A0A812M0X1_9DINO</name>
<evidence type="ECO:0000313" key="3">
    <source>
        <dbReference type="Proteomes" id="UP000604046"/>
    </source>
</evidence>
<evidence type="ECO:0000313" key="2">
    <source>
        <dbReference type="EMBL" id="CAE7253243.1"/>
    </source>
</evidence>
<dbReference type="GO" id="GO:0003677">
    <property type="term" value="F:DNA binding"/>
    <property type="evidence" value="ECO:0007669"/>
    <property type="project" value="InterPro"/>
</dbReference>
<dbReference type="InterPro" id="IPR013762">
    <property type="entry name" value="Integrase-like_cat_sf"/>
</dbReference>
<dbReference type="GO" id="GO:0006310">
    <property type="term" value="P:DNA recombination"/>
    <property type="evidence" value="ECO:0007669"/>
    <property type="project" value="InterPro"/>
</dbReference>
<dbReference type="OrthoDB" id="444499at2759"/>
<comment type="caution">
    <text evidence="2">The sequence shown here is derived from an EMBL/GenBank/DDBJ whole genome shotgun (WGS) entry which is preliminary data.</text>
</comment>
<sequence>MAVLRPSGEISSSILQSACASGAMAGITAGSSAASDGQEGGPGESAPVESDADTEPESAEGDKGIRVFDRLDDLEPESSPPPRVQPGIVQHAAIDAFSRMGKLISIQMPWESPSVSAIFSDLSATLQPSLAACWPGNVQNVPAVQPQIENIKPAVDVNFVTAQGPVFAKVVKSRQGVTPQQKRQRDWLKAVNIWTDVCVRFRRECEPGLAAKDVPEQAAFREAVFANVEANAWRYVSQLKDMEAAPTKAEAFLSSARFAHFVLGFNLALVVDSKRVKGVAQQMFAGKEALKQALPLSVHQVLQLHQGLADVSRHLVDRAMCAYVLIALYGRARHSDLEQISSIKHDHDKYGGFLEILTRKHKGAKSAQKKSKFLPILVPAIGVHGKPWMHLLVDVFQRLSLPVDGAIDGPVLPAPRDSGGEEFSCRAIESGEVTAFLRQFLGLPAPVAGERGVSSHSLKATCLSWVNKYGVSDRTQTVLGRHCKCASTADAVYARDMCVGPTRELQRIIEAIAGGDFRPDEARSRYFRFPPRPPSPVAEVLENQRKDEESVQSAAAELEEGEASEPEEPFSLSPACGASEQDDSSSSSSDDGCSSSDEEDQPPPAKAQRLRGRAPVNADAQVWWVHRRSKMLHLVNGQKATPDEEQIFACGRSVSRMFRPAEDADVRGPVCNTCAKNA</sequence>
<feature type="compositionally biased region" description="Low complexity" evidence="1">
    <location>
        <begin position="584"/>
        <end position="595"/>
    </location>
</feature>